<dbReference type="InterPro" id="IPR036676">
    <property type="entry name" value="PurM-like_C_sf"/>
</dbReference>
<keyword evidence="4" id="KW-0436">Ligase</keyword>
<dbReference type="Pfam" id="PF00586">
    <property type="entry name" value="AIRS"/>
    <property type="match status" value="1"/>
</dbReference>
<dbReference type="AlphaFoldDB" id="H5SGK1"/>
<dbReference type="InterPro" id="IPR016188">
    <property type="entry name" value="PurM-like_N"/>
</dbReference>
<dbReference type="SUPFAM" id="SSF56042">
    <property type="entry name" value="PurM C-terminal domain-like"/>
    <property type="match status" value="1"/>
</dbReference>
<dbReference type="GO" id="GO:0005829">
    <property type="term" value="C:cytosol"/>
    <property type="evidence" value="ECO:0007669"/>
    <property type="project" value="TreeGrafter"/>
</dbReference>
<evidence type="ECO:0000256" key="1">
    <source>
        <dbReference type="ARBA" id="ARBA00020367"/>
    </source>
</evidence>
<dbReference type="GO" id="GO:0004637">
    <property type="term" value="F:phosphoribosylamine-glycine ligase activity"/>
    <property type="evidence" value="ECO:0007669"/>
    <property type="project" value="TreeGrafter"/>
</dbReference>
<reference evidence="4" key="2">
    <citation type="journal article" date="2012" name="PLoS ONE">
        <title>A Deeply Branching Thermophilic Bacterium with an Ancient Acetyl-CoA Pathway Dominates a Subsurface Ecosystem.</title>
        <authorList>
            <person name="Takami H."/>
            <person name="Noguchi H."/>
            <person name="Takaki Y."/>
            <person name="Uchiyama I."/>
            <person name="Toyoda A."/>
            <person name="Nishi S."/>
            <person name="Chee G.-J."/>
            <person name="Arai W."/>
            <person name="Nunoura T."/>
            <person name="Itoh T."/>
            <person name="Hattori M."/>
            <person name="Takai K."/>
        </authorList>
    </citation>
    <scope>NUCLEOTIDE SEQUENCE</scope>
</reference>
<dbReference type="Gene3D" id="3.90.650.10">
    <property type="entry name" value="PurM-like C-terminal domain"/>
    <property type="match status" value="1"/>
</dbReference>
<dbReference type="GO" id="GO:0006189">
    <property type="term" value="P:'de novo' IMP biosynthetic process"/>
    <property type="evidence" value="ECO:0007669"/>
    <property type="project" value="InterPro"/>
</dbReference>
<dbReference type="Gene3D" id="3.30.1330.10">
    <property type="entry name" value="PurM-like, N-terminal domain"/>
    <property type="match status" value="1"/>
</dbReference>
<dbReference type="InterPro" id="IPR004733">
    <property type="entry name" value="PurM_cligase"/>
</dbReference>
<dbReference type="GO" id="GO:0046084">
    <property type="term" value="P:adenine biosynthetic process"/>
    <property type="evidence" value="ECO:0007669"/>
    <property type="project" value="TreeGrafter"/>
</dbReference>
<gene>
    <name evidence="4" type="ORF">HGMM_F25B04C30</name>
</gene>
<dbReference type="GO" id="GO:0004641">
    <property type="term" value="F:phosphoribosylformylglycinamidine cyclo-ligase activity"/>
    <property type="evidence" value="ECO:0007669"/>
    <property type="project" value="InterPro"/>
</dbReference>
<sequence>MSDWYRKLGVSAHKSFLEGLPHTRTSYFVPVGPDIAGEESYRFALHADGVGTKGILAYLWWKETGDPTVWAALAQDALVMNTDDLACIGATEGFVFSTTLTRNPKHIPDEIVRAIIEGVYAFVEKLNSWGIPAWVAGGETADMPDVVRTVGLEATAAVRLPLSRLLSLRRPDREVLIVGLASFGQASYEDAYNSGVGCNGLTALRHLLLAPTYAEKYPESVAPELPTPYQGTYHLSDAVGAYRLGELLTSPTRTYLPILREVYAAHRKAIYGVVHCTGGGQRKALKYFPHTLIRKEHFFPLPPLFHLLEGLRPWPDLFEVLNMGHRMELYVLPEVGEEVIAIAERYGVAAQLIGTAQPADHPSRIEASFKGLNWTWSV</sequence>
<dbReference type="EMBL" id="AP011714">
    <property type="protein sequence ID" value="BAL55287.1"/>
    <property type="molecule type" value="Genomic_DNA"/>
</dbReference>
<proteinExistence type="predicted"/>
<name>H5SGK1_9BACT</name>
<evidence type="ECO:0000256" key="2">
    <source>
        <dbReference type="ARBA" id="ARBA00033093"/>
    </source>
</evidence>
<protein>
    <recommendedName>
        <fullName evidence="1">Phosphoribosylformylglycinamidine cyclo-ligase</fullName>
    </recommendedName>
    <alternativeName>
        <fullName evidence="2">AIRS</fullName>
    </alternativeName>
</protein>
<organism evidence="4">
    <name type="scientific">uncultured Bacteroidota bacterium</name>
    <dbReference type="NCBI Taxonomy" id="152509"/>
    <lineage>
        <taxon>Bacteria</taxon>
        <taxon>Pseudomonadati</taxon>
        <taxon>Bacteroidota</taxon>
        <taxon>environmental samples</taxon>
    </lineage>
</organism>
<evidence type="ECO:0000313" key="4">
    <source>
        <dbReference type="EMBL" id="BAL55287.1"/>
    </source>
</evidence>
<reference evidence="4" key="1">
    <citation type="journal article" date="2005" name="Environ. Microbiol.">
        <title>Genetic and functional properties of uncultivated thermophilic crenarchaeotes from a subsurface gold mine as revealed by analysis of genome fragments.</title>
        <authorList>
            <person name="Nunoura T."/>
            <person name="Hirayama H."/>
            <person name="Takami H."/>
            <person name="Oida H."/>
            <person name="Nishi S."/>
            <person name="Shimamura S."/>
            <person name="Suzuki Y."/>
            <person name="Inagaki F."/>
            <person name="Takai K."/>
            <person name="Nealson K.H."/>
            <person name="Horikoshi K."/>
        </authorList>
    </citation>
    <scope>NUCLEOTIDE SEQUENCE</scope>
</reference>
<accession>H5SGK1</accession>
<dbReference type="SUPFAM" id="SSF55326">
    <property type="entry name" value="PurM N-terminal domain-like"/>
    <property type="match status" value="1"/>
</dbReference>
<feature type="domain" description="PurM-like N-terminal" evidence="3">
    <location>
        <begin position="39"/>
        <end position="146"/>
    </location>
</feature>
<evidence type="ECO:0000259" key="3">
    <source>
        <dbReference type="Pfam" id="PF00586"/>
    </source>
</evidence>
<dbReference type="PANTHER" id="PTHR10520:SF12">
    <property type="entry name" value="TRIFUNCTIONAL PURINE BIOSYNTHETIC PROTEIN ADENOSINE-3"/>
    <property type="match status" value="1"/>
</dbReference>
<dbReference type="PANTHER" id="PTHR10520">
    <property type="entry name" value="TRIFUNCTIONAL PURINE BIOSYNTHETIC PROTEIN ADENOSINE-3-RELATED"/>
    <property type="match status" value="1"/>
</dbReference>
<dbReference type="InterPro" id="IPR036921">
    <property type="entry name" value="PurM-like_N_sf"/>
</dbReference>